<dbReference type="Proteomes" id="UP001577267">
    <property type="component" value="Unassembled WGS sequence"/>
</dbReference>
<keyword evidence="2" id="KW-1185">Reference proteome</keyword>
<name>A0ABV4ZGU6_9ACTN</name>
<dbReference type="RefSeq" id="WP_375061062.1">
    <property type="nucleotide sequence ID" value="NZ_JBHGBT010000001.1"/>
</dbReference>
<reference evidence="1 2" key="1">
    <citation type="submission" date="2024-09" db="EMBL/GenBank/DDBJ databases">
        <title>Draft genome sequence of multifaceted antimicrobials producing Streptomyces sp. strain FH1.</title>
        <authorList>
            <person name="Hassan F."/>
            <person name="Ali H."/>
            <person name="Hassan N."/>
            <person name="Nawaz A."/>
        </authorList>
    </citation>
    <scope>NUCLEOTIDE SEQUENCE [LARGE SCALE GENOMIC DNA]</scope>
    <source>
        <strain evidence="1 2">FH1</strain>
    </source>
</reference>
<evidence type="ECO:0008006" key="3">
    <source>
        <dbReference type="Google" id="ProtNLM"/>
    </source>
</evidence>
<sequence>MTTDRITRYDRSMLRLMNDRRGRPLYATATRRRLVVALHIALTVAIGALMTHTTTDGASWPTPTAP</sequence>
<accession>A0ABV4ZGU6</accession>
<protein>
    <recommendedName>
        <fullName evidence="3">Transposase</fullName>
    </recommendedName>
</protein>
<evidence type="ECO:0000313" key="1">
    <source>
        <dbReference type="EMBL" id="MFB4193000.1"/>
    </source>
</evidence>
<proteinExistence type="predicted"/>
<comment type="caution">
    <text evidence="1">The sequence shown here is derived from an EMBL/GenBank/DDBJ whole genome shotgun (WGS) entry which is preliminary data.</text>
</comment>
<organism evidence="1 2">
    <name type="scientific">Streptomyces carpaticus</name>
    <dbReference type="NCBI Taxonomy" id="285558"/>
    <lineage>
        <taxon>Bacteria</taxon>
        <taxon>Bacillati</taxon>
        <taxon>Actinomycetota</taxon>
        <taxon>Actinomycetes</taxon>
        <taxon>Kitasatosporales</taxon>
        <taxon>Streptomycetaceae</taxon>
        <taxon>Streptomyces</taxon>
    </lineage>
</organism>
<gene>
    <name evidence="1" type="ORF">ACE11A_01235</name>
</gene>
<evidence type="ECO:0000313" key="2">
    <source>
        <dbReference type="Proteomes" id="UP001577267"/>
    </source>
</evidence>
<dbReference type="EMBL" id="JBHGBT010000001">
    <property type="protein sequence ID" value="MFB4193000.1"/>
    <property type="molecule type" value="Genomic_DNA"/>
</dbReference>